<protein>
    <submittedName>
        <fullName evidence="4">DNA processing protein</fullName>
    </submittedName>
</protein>
<reference evidence="5" key="1">
    <citation type="submission" date="2016-10" db="EMBL/GenBank/DDBJ databases">
        <authorList>
            <person name="Varghese N."/>
            <person name="Submissions S."/>
        </authorList>
    </citation>
    <scope>NUCLEOTIDE SEQUENCE [LARGE SCALE GENOMIC DNA]</scope>
    <source>
        <strain evidence="5">930I</strain>
    </source>
</reference>
<dbReference type="InterPro" id="IPR003488">
    <property type="entry name" value="DprA"/>
</dbReference>
<dbReference type="OrthoDB" id="9785707at2"/>
<feature type="domain" description="DprA winged helix" evidence="3">
    <location>
        <begin position="315"/>
        <end position="371"/>
    </location>
</feature>
<dbReference type="NCBIfam" id="TIGR00732">
    <property type="entry name" value="dprA"/>
    <property type="match status" value="1"/>
</dbReference>
<dbReference type="SUPFAM" id="SSF102405">
    <property type="entry name" value="MCP/YpsA-like"/>
    <property type="match status" value="1"/>
</dbReference>
<dbReference type="Pfam" id="PF17782">
    <property type="entry name" value="WHD_DprA"/>
    <property type="match status" value="1"/>
</dbReference>
<accession>A0A1G7VBF3</accession>
<comment type="similarity">
    <text evidence="1">Belongs to the DprA/Smf family.</text>
</comment>
<evidence type="ECO:0000259" key="2">
    <source>
        <dbReference type="Pfam" id="PF02481"/>
    </source>
</evidence>
<dbReference type="RefSeq" id="WP_092615137.1">
    <property type="nucleotide sequence ID" value="NZ_FNCV01000001.1"/>
</dbReference>
<dbReference type="Proteomes" id="UP000217076">
    <property type="component" value="Unassembled WGS sequence"/>
</dbReference>
<dbReference type="InterPro" id="IPR036388">
    <property type="entry name" value="WH-like_DNA-bd_sf"/>
</dbReference>
<dbReference type="PANTHER" id="PTHR43022">
    <property type="entry name" value="PROTEIN SMF"/>
    <property type="match status" value="1"/>
</dbReference>
<keyword evidence="5" id="KW-1185">Reference proteome</keyword>
<feature type="domain" description="Smf/DprA SLOG" evidence="2">
    <location>
        <begin position="82"/>
        <end position="291"/>
    </location>
</feature>
<evidence type="ECO:0000313" key="4">
    <source>
        <dbReference type="EMBL" id="SDG57136.1"/>
    </source>
</evidence>
<evidence type="ECO:0000256" key="1">
    <source>
        <dbReference type="ARBA" id="ARBA00006525"/>
    </source>
</evidence>
<dbReference type="PANTHER" id="PTHR43022:SF1">
    <property type="entry name" value="PROTEIN SMF"/>
    <property type="match status" value="1"/>
</dbReference>
<dbReference type="Gene3D" id="1.10.10.10">
    <property type="entry name" value="Winged helix-like DNA-binding domain superfamily/Winged helix DNA-binding domain"/>
    <property type="match status" value="1"/>
</dbReference>
<dbReference type="Pfam" id="PF02481">
    <property type="entry name" value="DNA_processg_A"/>
    <property type="match status" value="1"/>
</dbReference>
<organism evidence="4 5">
    <name type="scientific">Roseospirillum parvum</name>
    <dbReference type="NCBI Taxonomy" id="83401"/>
    <lineage>
        <taxon>Bacteria</taxon>
        <taxon>Pseudomonadati</taxon>
        <taxon>Pseudomonadota</taxon>
        <taxon>Alphaproteobacteria</taxon>
        <taxon>Rhodospirillales</taxon>
        <taxon>Rhodospirillaceae</taxon>
        <taxon>Roseospirillum</taxon>
    </lineage>
</organism>
<dbReference type="InterPro" id="IPR057666">
    <property type="entry name" value="DrpA_SLOG"/>
</dbReference>
<dbReference type="InterPro" id="IPR041614">
    <property type="entry name" value="DprA_WH"/>
</dbReference>
<dbReference type="AlphaFoldDB" id="A0A1G7VBF3"/>
<sequence>MKTCHTLSRQDRLDWLRLWRSENVGPVAFRHLLASHGSAAAALEALPELAARGGRKRPIRVASQRRAAQELAAIEQLGGHLLAQGEAGFPPLLATLPDAPPMLCVLGNPHILKTPTLAVVGARNASINGRKLAHRIAHDLAEAGFLVISGLARGIDTAAHAGALAAGRSPGTVAVLAGGADVIYPPENASLYDHILGLGAVVSEMPPGTEPQAKLFPRRNRIISGAALGVVVVEASARSGSLITARLAGEQGREVMAVPGSPLDPRAEGPNHLIRQGATLVGSAAEVIEALGPPERRALAAPDEPAFSPPPVAIAPQAELDMARHRLGRELGPGAVTVDELIRRCQLSPSAVAVALVELELAGRLERQPGNRVALVADL</sequence>
<dbReference type="Gene3D" id="3.40.50.450">
    <property type="match status" value="1"/>
</dbReference>
<dbReference type="GO" id="GO:0009294">
    <property type="term" value="P:DNA-mediated transformation"/>
    <property type="evidence" value="ECO:0007669"/>
    <property type="project" value="InterPro"/>
</dbReference>
<dbReference type="STRING" id="83401.SAMN05421742_101606"/>
<dbReference type="EMBL" id="FNCV01000001">
    <property type="protein sequence ID" value="SDG57136.1"/>
    <property type="molecule type" value="Genomic_DNA"/>
</dbReference>
<dbReference type="Pfam" id="PF21102">
    <property type="entry name" value="DprA_N"/>
    <property type="match status" value="1"/>
</dbReference>
<name>A0A1G7VBF3_9PROT</name>
<proteinExistence type="inferred from homology"/>
<evidence type="ECO:0000259" key="3">
    <source>
        <dbReference type="Pfam" id="PF17782"/>
    </source>
</evidence>
<gene>
    <name evidence="4" type="ORF">SAMN05421742_101606</name>
</gene>
<evidence type="ECO:0000313" key="5">
    <source>
        <dbReference type="Proteomes" id="UP000217076"/>
    </source>
</evidence>